<dbReference type="EMBL" id="KV429081">
    <property type="protein sequence ID" value="KZT67042.1"/>
    <property type="molecule type" value="Genomic_DNA"/>
</dbReference>
<feature type="transmembrane region" description="Helical" evidence="2">
    <location>
        <begin position="97"/>
        <end position="120"/>
    </location>
</feature>
<keyword evidence="2" id="KW-0472">Membrane</keyword>
<feature type="compositionally biased region" description="Low complexity" evidence="1">
    <location>
        <begin position="288"/>
        <end position="306"/>
    </location>
</feature>
<dbReference type="PANTHER" id="PTHR40465">
    <property type="entry name" value="CHROMOSOME 1, WHOLE GENOME SHOTGUN SEQUENCE"/>
    <property type="match status" value="1"/>
</dbReference>
<feature type="transmembrane region" description="Helical" evidence="2">
    <location>
        <begin position="213"/>
        <end position="234"/>
    </location>
</feature>
<keyword evidence="5" id="KW-1185">Reference proteome</keyword>
<evidence type="ECO:0000313" key="5">
    <source>
        <dbReference type="Proteomes" id="UP000076727"/>
    </source>
</evidence>
<reference evidence="4 5" key="1">
    <citation type="journal article" date="2016" name="Mol. Biol. Evol.">
        <title>Comparative Genomics of Early-Diverging Mushroom-Forming Fungi Provides Insights into the Origins of Lignocellulose Decay Capabilities.</title>
        <authorList>
            <person name="Nagy L.G."/>
            <person name="Riley R."/>
            <person name="Tritt A."/>
            <person name="Adam C."/>
            <person name="Daum C."/>
            <person name="Floudas D."/>
            <person name="Sun H."/>
            <person name="Yadav J.S."/>
            <person name="Pangilinan J."/>
            <person name="Larsson K.H."/>
            <person name="Matsuura K."/>
            <person name="Barry K."/>
            <person name="Labutti K."/>
            <person name="Kuo R."/>
            <person name="Ohm R.A."/>
            <person name="Bhattacharya S.S."/>
            <person name="Shirouzu T."/>
            <person name="Yoshinaga Y."/>
            <person name="Martin F.M."/>
            <person name="Grigoriev I.V."/>
            <person name="Hibbett D.S."/>
        </authorList>
    </citation>
    <scope>NUCLEOTIDE SEQUENCE [LARGE SCALE GENOMIC DNA]</scope>
    <source>
        <strain evidence="4 5">L-15889</strain>
    </source>
</reference>
<evidence type="ECO:0000256" key="1">
    <source>
        <dbReference type="SAM" id="MobiDB-lite"/>
    </source>
</evidence>
<accession>A0A165NJH1</accession>
<dbReference type="OrthoDB" id="2953893at2759"/>
<feature type="transmembrane region" description="Helical" evidence="2">
    <location>
        <begin position="240"/>
        <end position="259"/>
    </location>
</feature>
<dbReference type="InterPro" id="IPR045339">
    <property type="entry name" value="DUF6534"/>
</dbReference>
<feature type="transmembrane region" description="Helical" evidence="2">
    <location>
        <begin position="23"/>
        <end position="44"/>
    </location>
</feature>
<dbReference type="STRING" id="1314783.A0A165NJH1"/>
<evidence type="ECO:0000256" key="2">
    <source>
        <dbReference type="SAM" id="Phobius"/>
    </source>
</evidence>
<feature type="region of interest" description="Disordered" evidence="1">
    <location>
        <begin position="326"/>
        <end position="357"/>
    </location>
</feature>
<feature type="compositionally biased region" description="Basic residues" evidence="1">
    <location>
        <begin position="348"/>
        <end position="357"/>
    </location>
</feature>
<feature type="transmembrane region" description="Helical" evidence="2">
    <location>
        <begin position="132"/>
        <end position="152"/>
    </location>
</feature>
<evidence type="ECO:0000313" key="4">
    <source>
        <dbReference type="EMBL" id="KZT67042.1"/>
    </source>
</evidence>
<protein>
    <recommendedName>
        <fullName evidence="3">DUF6534 domain-containing protein</fullName>
    </recommendedName>
</protein>
<name>A0A165NJH1_9APHY</name>
<dbReference type="PANTHER" id="PTHR40465:SF1">
    <property type="entry name" value="DUF6534 DOMAIN-CONTAINING PROTEIN"/>
    <property type="match status" value="1"/>
</dbReference>
<keyword evidence="2" id="KW-0812">Transmembrane</keyword>
<feature type="transmembrane region" description="Helical" evidence="2">
    <location>
        <begin position="172"/>
        <end position="193"/>
    </location>
</feature>
<feature type="transmembrane region" description="Helical" evidence="2">
    <location>
        <begin position="56"/>
        <end position="77"/>
    </location>
</feature>
<feature type="region of interest" description="Disordered" evidence="1">
    <location>
        <begin position="279"/>
        <end position="307"/>
    </location>
</feature>
<dbReference type="Proteomes" id="UP000076727">
    <property type="component" value="Unassembled WGS sequence"/>
</dbReference>
<evidence type="ECO:0000259" key="3">
    <source>
        <dbReference type="Pfam" id="PF20152"/>
    </source>
</evidence>
<dbReference type="Pfam" id="PF20152">
    <property type="entry name" value="DUF6534"/>
    <property type="match status" value="1"/>
</dbReference>
<keyword evidence="2" id="KW-1133">Transmembrane helix</keyword>
<organism evidence="4 5">
    <name type="scientific">Daedalea quercina L-15889</name>
    <dbReference type="NCBI Taxonomy" id="1314783"/>
    <lineage>
        <taxon>Eukaryota</taxon>
        <taxon>Fungi</taxon>
        <taxon>Dikarya</taxon>
        <taxon>Basidiomycota</taxon>
        <taxon>Agaricomycotina</taxon>
        <taxon>Agaricomycetes</taxon>
        <taxon>Polyporales</taxon>
        <taxon>Fomitopsis</taxon>
    </lineage>
</organism>
<sequence>MSSSGSSTIALPTPLPLLTGPQLLGVFFNWGLLGVLTLQCYSYYDHFKTDPLSLKSLVLGVLVYEWVQTGLITAPAMQIYVYDYGNVLSVLAFHNTWFSATIMCGFISAVVQVFFAWRIFKLSHSRLRGGTMAAFIVALALLQMIACFITGAKEKADGIASALHGELLTVAILWLAGTVAVDVLIAVCMTYLLLRNKTGIASTDALINRMIRLVVETGALTASLSILVLITANIRPLHETLVYEAPALILTKMYANTFLTNLNSRIYLRKHEKSTVELPPMSGLQFANDGTTSSGHTSSRGNTTNTDLRQKSFALASVLECSRNAGSVMHRKDAGTESDDTVSEKSEKRRQRRNSIV</sequence>
<gene>
    <name evidence="4" type="ORF">DAEQUDRAFT_729643</name>
</gene>
<dbReference type="AlphaFoldDB" id="A0A165NJH1"/>
<proteinExistence type="predicted"/>
<feature type="domain" description="DUF6534" evidence="3">
    <location>
        <begin position="179"/>
        <end position="265"/>
    </location>
</feature>